<keyword evidence="3" id="KW-1185">Reference proteome</keyword>
<evidence type="ECO:0000313" key="4">
    <source>
        <dbReference type="RefSeq" id="XP_006816502.1"/>
    </source>
</evidence>
<name>A0ABM0M911_SACKO</name>
<protein>
    <submittedName>
        <fullName evidence="4">Uncharacterized protein LOC102804775</fullName>
    </submittedName>
</protein>
<proteinExistence type="predicted"/>
<organism evidence="3 4">
    <name type="scientific">Saccoglossus kowalevskii</name>
    <name type="common">Acorn worm</name>
    <dbReference type="NCBI Taxonomy" id="10224"/>
    <lineage>
        <taxon>Eukaryota</taxon>
        <taxon>Metazoa</taxon>
        <taxon>Hemichordata</taxon>
        <taxon>Enteropneusta</taxon>
        <taxon>Harrimaniidae</taxon>
        <taxon>Saccoglossus</taxon>
    </lineage>
</organism>
<keyword evidence="1" id="KW-0175">Coiled coil</keyword>
<evidence type="ECO:0000313" key="3">
    <source>
        <dbReference type="Proteomes" id="UP000694865"/>
    </source>
</evidence>
<feature type="coiled-coil region" evidence="1">
    <location>
        <begin position="40"/>
        <end position="74"/>
    </location>
</feature>
<dbReference type="RefSeq" id="XP_006816502.1">
    <property type="nucleotide sequence ID" value="XM_006816439.1"/>
</dbReference>
<reference evidence="4" key="1">
    <citation type="submission" date="2025-08" db="UniProtKB">
        <authorList>
            <consortium name="RefSeq"/>
        </authorList>
    </citation>
    <scope>IDENTIFICATION</scope>
    <source>
        <tissue evidence="4">Testes</tissue>
    </source>
</reference>
<gene>
    <name evidence="4" type="primary">LOC102804775</name>
</gene>
<sequence length="159" mass="18476">MASQLSSIKSELLDEITGLRKAMDRIGNLEKSLKLETMSREDLKKVVQSLLQEFTTYKEEYRKTAEKIDKLEKRGSNDDEILNKFIGQLKDIGSHGDTELWQEIVKLKQGMTSLRKWSQANWEEMQARLNTIEQKQKVRFQSHPIQETDIQDSREGSSS</sequence>
<evidence type="ECO:0000256" key="2">
    <source>
        <dbReference type="SAM" id="MobiDB-lite"/>
    </source>
</evidence>
<accession>A0ABM0M911</accession>
<dbReference type="GeneID" id="102804775"/>
<evidence type="ECO:0000256" key="1">
    <source>
        <dbReference type="SAM" id="Coils"/>
    </source>
</evidence>
<feature type="region of interest" description="Disordered" evidence="2">
    <location>
        <begin position="137"/>
        <end position="159"/>
    </location>
</feature>
<dbReference type="Proteomes" id="UP000694865">
    <property type="component" value="Unplaced"/>
</dbReference>